<feature type="compositionally biased region" description="Basic and acidic residues" evidence="1">
    <location>
        <begin position="54"/>
        <end position="72"/>
    </location>
</feature>
<dbReference type="GeneID" id="104607758"/>
<protein>
    <submittedName>
        <fullName evidence="3">Uncharacterized protein LOC104607758</fullName>
    </submittedName>
</protein>
<feature type="compositionally biased region" description="Polar residues" evidence="1">
    <location>
        <begin position="74"/>
        <end position="84"/>
    </location>
</feature>
<feature type="compositionally biased region" description="Polar residues" evidence="1">
    <location>
        <begin position="129"/>
        <end position="141"/>
    </location>
</feature>
<reference evidence="3" key="1">
    <citation type="submission" date="2025-08" db="UniProtKB">
        <authorList>
            <consortium name="RefSeq"/>
        </authorList>
    </citation>
    <scope>IDENTIFICATION</scope>
</reference>
<organism evidence="2 3">
    <name type="scientific">Nelumbo nucifera</name>
    <name type="common">Sacred lotus</name>
    <dbReference type="NCBI Taxonomy" id="4432"/>
    <lineage>
        <taxon>Eukaryota</taxon>
        <taxon>Viridiplantae</taxon>
        <taxon>Streptophyta</taxon>
        <taxon>Embryophyta</taxon>
        <taxon>Tracheophyta</taxon>
        <taxon>Spermatophyta</taxon>
        <taxon>Magnoliopsida</taxon>
        <taxon>Proteales</taxon>
        <taxon>Nelumbonaceae</taxon>
        <taxon>Nelumbo</taxon>
    </lineage>
</organism>
<proteinExistence type="predicted"/>
<keyword evidence="2" id="KW-1185">Reference proteome</keyword>
<dbReference type="AlphaFoldDB" id="A0A1U8AYE2"/>
<evidence type="ECO:0000256" key="1">
    <source>
        <dbReference type="SAM" id="MobiDB-lite"/>
    </source>
</evidence>
<evidence type="ECO:0000313" key="2">
    <source>
        <dbReference type="Proteomes" id="UP000189703"/>
    </source>
</evidence>
<dbReference type="RefSeq" id="XP_010271753.1">
    <property type="nucleotide sequence ID" value="XM_010273451.1"/>
</dbReference>
<name>A0A1U8AYE2_NELNU</name>
<evidence type="ECO:0000313" key="3">
    <source>
        <dbReference type="RefSeq" id="XP_010271753.1"/>
    </source>
</evidence>
<gene>
    <name evidence="3" type="primary">LOC104607758</name>
</gene>
<dbReference type="KEGG" id="nnu:104607758"/>
<accession>A0A1U8AYE2</accession>
<sequence length="167" mass="17546">MGFDFSDKDDSSSSSSTHQLSKGTGDKTTKRSIVGADQSKGKNSQKEYLQVPMDTKKMLVEHARGKQKERANQKVGSQTPQSPAEGTPAGNKWAPAPTMGVASQQVPAKGAASQVPAKGTTAHFPAKGTTPQISTKGTSAQVPAKGKRPAEEAEASKKRPAKETLKE</sequence>
<dbReference type="Proteomes" id="UP000189703">
    <property type="component" value="Unplaced"/>
</dbReference>
<feature type="compositionally biased region" description="Basic and acidic residues" evidence="1">
    <location>
        <begin position="148"/>
        <end position="167"/>
    </location>
</feature>
<feature type="compositionally biased region" description="Basic and acidic residues" evidence="1">
    <location>
        <begin position="1"/>
        <end position="11"/>
    </location>
</feature>
<dbReference type="InParanoid" id="A0A1U8AYE2"/>
<feature type="region of interest" description="Disordered" evidence="1">
    <location>
        <begin position="1"/>
        <end position="167"/>
    </location>
</feature>